<keyword evidence="2" id="KW-1185">Reference proteome</keyword>
<sequence>MEDEAIMTTEEMMKLAERCLSIVSTLDTDIESCAQDALTAGEPESAIADALDIAYSHPELYAKFPDEVYELAKDSDSKHFFFT</sequence>
<proteinExistence type="predicted"/>
<dbReference type="EMBL" id="NMWT01000036">
    <property type="protein sequence ID" value="PLS25991.1"/>
    <property type="molecule type" value="Genomic_DNA"/>
</dbReference>
<organism evidence="1 2">
    <name type="scientific">Bifidobacterium parmae</name>
    <dbReference type="NCBI Taxonomy" id="361854"/>
    <lineage>
        <taxon>Bacteria</taxon>
        <taxon>Bacillati</taxon>
        <taxon>Actinomycetota</taxon>
        <taxon>Actinomycetes</taxon>
        <taxon>Bifidobacteriales</taxon>
        <taxon>Bifidobacteriaceae</taxon>
        <taxon>Bifidobacterium</taxon>
    </lineage>
</organism>
<gene>
    <name evidence="1" type="ORF">Uis4E_2166</name>
</gene>
<dbReference type="AlphaFoldDB" id="A0A2N5IVJ8"/>
<comment type="caution">
    <text evidence="1">The sequence shown here is derived from an EMBL/GenBank/DDBJ whole genome shotgun (WGS) entry which is preliminary data.</text>
</comment>
<evidence type="ECO:0000313" key="2">
    <source>
        <dbReference type="Proteomes" id="UP000235034"/>
    </source>
</evidence>
<dbReference type="Proteomes" id="UP000235034">
    <property type="component" value="Unassembled WGS sequence"/>
</dbReference>
<accession>A0A2N5IVJ8</accession>
<reference evidence="1 2" key="1">
    <citation type="submission" date="2017-07" db="EMBL/GenBank/DDBJ databases">
        <title>Bifidobacterium novel species.</title>
        <authorList>
            <person name="Lugli G.A."/>
            <person name="Milani C."/>
            <person name="Duranti S."/>
            <person name="Mangifesta M."/>
        </authorList>
    </citation>
    <scope>NUCLEOTIDE SEQUENCE [LARGE SCALE GENOMIC DNA]</scope>
    <source>
        <strain evidence="1 2">77</strain>
    </source>
</reference>
<protein>
    <submittedName>
        <fullName evidence="1">Uncharacterized protein</fullName>
    </submittedName>
</protein>
<name>A0A2N5IVJ8_9BIFI</name>
<evidence type="ECO:0000313" key="1">
    <source>
        <dbReference type="EMBL" id="PLS25991.1"/>
    </source>
</evidence>